<gene>
    <name evidence="1" type="ORF">H9761_14140</name>
</gene>
<accession>A0A9D2NG10</accession>
<sequence length="68" mass="7635">MNRFTVEETNLLSIYHEGSKAQLIEDMTAALPYMDAGLRELAKRTLSKVGALTEAEYRELAVYPADEV</sequence>
<evidence type="ECO:0000313" key="2">
    <source>
        <dbReference type="Proteomes" id="UP000823891"/>
    </source>
</evidence>
<dbReference type="InterPro" id="IPR041965">
    <property type="entry name" value="TTRAP_sf"/>
</dbReference>
<evidence type="ECO:0000313" key="1">
    <source>
        <dbReference type="EMBL" id="HJC24821.1"/>
    </source>
</evidence>
<comment type="caution">
    <text evidence="1">The sequence shown here is derived from an EMBL/GenBank/DDBJ whole genome shotgun (WGS) entry which is preliminary data.</text>
</comment>
<dbReference type="AlphaFoldDB" id="A0A9D2NG10"/>
<name>A0A9D2NG10_9FIRM</name>
<dbReference type="EMBL" id="DWWS01000049">
    <property type="protein sequence ID" value="HJC24821.1"/>
    <property type="molecule type" value="Genomic_DNA"/>
</dbReference>
<dbReference type="InterPro" id="IPR025468">
    <property type="entry name" value="TTRAP"/>
</dbReference>
<protein>
    <submittedName>
        <fullName evidence="1">Transposon-transfer assisting family protein</fullName>
    </submittedName>
</protein>
<proteinExistence type="predicted"/>
<reference evidence="1" key="2">
    <citation type="submission" date="2021-04" db="EMBL/GenBank/DDBJ databases">
        <authorList>
            <person name="Gilroy R."/>
        </authorList>
    </citation>
    <scope>NUCLEOTIDE SEQUENCE</scope>
    <source>
        <strain evidence="1">USAMLcec2-132</strain>
    </source>
</reference>
<dbReference type="Gene3D" id="1.10.10.1850">
    <property type="entry name" value="Sporulation protein-like"/>
    <property type="match status" value="1"/>
</dbReference>
<organism evidence="1 2">
    <name type="scientific">Candidatus Eisenbergiella merdavium</name>
    <dbReference type="NCBI Taxonomy" id="2838551"/>
    <lineage>
        <taxon>Bacteria</taxon>
        <taxon>Bacillati</taxon>
        <taxon>Bacillota</taxon>
        <taxon>Clostridia</taxon>
        <taxon>Lachnospirales</taxon>
        <taxon>Lachnospiraceae</taxon>
        <taxon>Eisenbergiella</taxon>
    </lineage>
</organism>
<dbReference type="Pfam" id="PF14203">
    <property type="entry name" value="TTRAP"/>
    <property type="match status" value="1"/>
</dbReference>
<reference evidence="1" key="1">
    <citation type="journal article" date="2021" name="PeerJ">
        <title>Extensive microbial diversity within the chicken gut microbiome revealed by metagenomics and culture.</title>
        <authorList>
            <person name="Gilroy R."/>
            <person name="Ravi A."/>
            <person name="Getino M."/>
            <person name="Pursley I."/>
            <person name="Horton D.L."/>
            <person name="Alikhan N.F."/>
            <person name="Baker D."/>
            <person name="Gharbi K."/>
            <person name="Hall N."/>
            <person name="Watson M."/>
            <person name="Adriaenssens E.M."/>
            <person name="Foster-Nyarko E."/>
            <person name="Jarju S."/>
            <person name="Secka A."/>
            <person name="Antonio M."/>
            <person name="Oren A."/>
            <person name="Chaudhuri R.R."/>
            <person name="La Ragione R."/>
            <person name="Hildebrand F."/>
            <person name="Pallen M.J."/>
        </authorList>
    </citation>
    <scope>NUCLEOTIDE SEQUENCE</scope>
    <source>
        <strain evidence="1">USAMLcec2-132</strain>
    </source>
</reference>
<dbReference type="Proteomes" id="UP000823891">
    <property type="component" value="Unassembled WGS sequence"/>
</dbReference>